<dbReference type="GO" id="GO:0009245">
    <property type="term" value="P:lipid A biosynthetic process"/>
    <property type="evidence" value="ECO:0007669"/>
    <property type="project" value="UniProtKB-UniRule"/>
</dbReference>
<comment type="pathway">
    <text evidence="17">Nucleotide-sugar biosynthesis; UDP-N-acetyl-alpha-D-glucosamine biosynthesis; UDP-N-acetyl-alpha-D-glucosamine from N-acetyl-alpha-D-glucosamine 1-phosphate: step 1/1.</text>
</comment>
<evidence type="ECO:0000256" key="15">
    <source>
        <dbReference type="ARBA" id="ARBA00048493"/>
    </source>
</evidence>
<keyword evidence="4 17" id="KW-0808">Transferase</keyword>
<dbReference type="Gene3D" id="2.160.10.10">
    <property type="entry name" value="Hexapeptide repeat proteins"/>
    <property type="match status" value="1"/>
</dbReference>
<dbReference type="GO" id="GO:0019134">
    <property type="term" value="F:glucosamine-1-phosphate N-acetyltransferase activity"/>
    <property type="evidence" value="ECO:0007669"/>
    <property type="project" value="UniProtKB-UniRule"/>
</dbReference>
<feature type="binding site" evidence="17">
    <location>
        <position position="383"/>
    </location>
    <ligand>
        <name>UDP-N-acetyl-alpha-D-glucosamine</name>
        <dbReference type="ChEBI" id="CHEBI:57705"/>
    </ligand>
</feature>
<keyword evidence="9 17" id="KW-0133">Cell shape</keyword>
<evidence type="ECO:0000313" key="20">
    <source>
        <dbReference type="EMBL" id="BCJ66283.1"/>
    </source>
</evidence>
<evidence type="ECO:0000259" key="19">
    <source>
        <dbReference type="Pfam" id="PF12804"/>
    </source>
</evidence>
<comment type="caution">
    <text evidence="17">Lacks conserved residue(s) required for the propagation of feature annotation.</text>
</comment>
<dbReference type="InterPro" id="IPR025877">
    <property type="entry name" value="MobA-like_NTP_Trfase"/>
</dbReference>
<evidence type="ECO:0000256" key="8">
    <source>
        <dbReference type="ARBA" id="ARBA00022842"/>
    </source>
</evidence>
<keyword evidence="8 17" id="KW-0460">Magnesium</keyword>
<evidence type="ECO:0000256" key="18">
    <source>
        <dbReference type="SAM" id="MobiDB-lite"/>
    </source>
</evidence>
<evidence type="ECO:0000256" key="13">
    <source>
        <dbReference type="ARBA" id="ARBA00023316"/>
    </source>
</evidence>
<comment type="catalytic activity">
    <reaction evidence="15 17">
        <text>N-acetyl-alpha-D-glucosamine 1-phosphate + UTP + H(+) = UDP-N-acetyl-alpha-D-glucosamine + diphosphate</text>
        <dbReference type="Rhea" id="RHEA:13509"/>
        <dbReference type="ChEBI" id="CHEBI:15378"/>
        <dbReference type="ChEBI" id="CHEBI:33019"/>
        <dbReference type="ChEBI" id="CHEBI:46398"/>
        <dbReference type="ChEBI" id="CHEBI:57705"/>
        <dbReference type="ChEBI" id="CHEBI:57776"/>
        <dbReference type="EC" id="2.7.7.23"/>
    </reaction>
</comment>
<evidence type="ECO:0000256" key="16">
    <source>
        <dbReference type="ARBA" id="ARBA00049628"/>
    </source>
</evidence>
<evidence type="ECO:0000256" key="7">
    <source>
        <dbReference type="ARBA" id="ARBA00022737"/>
    </source>
</evidence>
<keyword evidence="7 17" id="KW-0677">Repeat</keyword>
<dbReference type="GO" id="GO:0005737">
    <property type="term" value="C:cytoplasm"/>
    <property type="evidence" value="ECO:0007669"/>
    <property type="project" value="UniProtKB-SubCell"/>
</dbReference>
<evidence type="ECO:0000256" key="17">
    <source>
        <dbReference type="HAMAP-Rule" id="MF_01631"/>
    </source>
</evidence>
<feature type="binding site" evidence="17">
    <location>
        <position position="161"/>
    </location>
    <ligand>
        <name>UDP-N-acetyl-alpha-D-glucosamine</name>
        <dbReference type="ChEBI" id="CHEBI:57705"/>
    </ligand>
</feature>
<feature type="binding site" evidence="17">
    <location>
        <position position="386"/>
    </location>
    <ligand>
        <name>acetyl-CoA</name>
        <dbReference type="ChEBI" id="CHEBI:57288"/>
    </ligand>
</feature>
<accession>A0A810N3J0</accession>
<dbReference type="GO" id="GO:0008360">
    <property type="term" value="P:regulation of cell shape"/>
    <property type="evidence" value="ECO:0007669"/>
    <property type="project" value="UniProtKB-KW"/>
</dbReference>
<sequence>MPQSRTRTVVVLAAGEGKRMKSALPKVLHPLLGRTLVGHVLAAAAPAAADRTLVVVGHGADQVAAHLAEVAPDAVPVLQAEQRGTGHAVRIAVEAISDAEGTVVVLNGDVPLLRPETVTALVEAHETAGAAATVLAAEVADPRGLGRIVRDARGGLEQIVEERDATAEQRAIREINAGIYAFDARLLRGALGKLSTDNDQGEEYLTDVFGLLSAAGEAVAVHVAADATETLGCNDRVELAALRRLLRDRVNAGWMRAGVSILDPETTWIDVTVRLERDALVDQNTQLRGSSVVAGGATVGPDVTLIDTTVGAGATVLRAHAVQAEIGPEASVGPYAYLRPKSRLARKAKVGTFVETKNAAVGEGSKVPHLSYVGDATIGEQSNIGAATVFVNYDGVAKHHTTIGSHARTGADNMFVAPVTVGDGAYTAAGSVIIKDVPPGALGVARGEQRNIDGWVERRRPGTAAAEAASRASAGAGAGAPVAGEGEGLHVVGGAGERDSTSGDTAIE</sequence>
<dbReference type="GO" id="GO:0071555">
    <property type="term" value="P:cell wall organization"/>
    <property type="evidence" value="ECO:0007669"/>
    <property type="project" value="UniProtKB-KW"/>
</dbReference>
<dbReference type="UniPathway" id="UPA00973"/>
<evidence type="ECO:0000256" key="10">
    <source>
        <dbReference type="ARBA" id="ARBA00022984"/>
    </source>
</evidence>
<feature type="region of interest" description="N-acetyltransferase" evidence="17">
    <location>
        <begin position="258"/>
        <end position="508"/>
    </location>
</feature>
<evidence type="ECO:0000256" key="1">
    <source>
        <dbReference type="ARBA" id="ARBA00007707"/>
    </source>
</evidence>
<feature type="binding site" evidence="17">
    <location>
        <position position="446"/>
    </location>
    <ligand>
        <name>acetyl-CoA</name>
        <dbReference type="ChEBI" id="CHEBI:57288"/>
    </ligand>
</feature>
<feature type="binding site" evidence="17">
    <location>
        <position position="79"/>
    </location>
    <ligand>
        <name>UDP-N-acetyl-alpha-D-glucosamine</name>
        <dbReference type="ChEBI" id="CHEBI:57705"/>
    </ligand>
</feature>
<feature type="binding site" evidence="17">
    <location>
        <position position="234"/>
    </location>
    <ligand>
        <name>UDP-N-acetyl-alpha-D-glucosamine</name>
        <dbReference type="ChEBI" id="CHEBI:57705"/>
    </ligand>
</feature>
<dbReference type="EC" id="2.3.1.157" evidence="17"/>
<dbReference type="InterPro" id="IPR050065">
    <property type="entry name" value="GlmU-like"/>
</dbReference>
<feature type="binding site" evidence="17">
    <location>
        <position position="372"/>
    </location>
    <ligand>
        <name>UDP-N-acetyl-alpha-D-glucosamine</name>
        <dbReference type="ChEBI" id="CHEBI:57705"/>
    </ligand>
</feature>
<gene>
    <name evidence="17 20" type="primary">glmU</name>
    <name evidence="20" type="ORF">Prubr_33040</name>
</gene>
<feature type="region of interest" description="Disordered" evidence="18">
    <location>
        <begin position="463"/>
        <end position="508"/>
    </location>
</feature>
<dbReference type="EC" id="2.7.7.23" evidence="17"/>
<dbReference type="InterPro" id="IPR005882">
    <property type="entry name" value="Bifunctional_GlmU"/>
</dbReference>
<evidence type="ECO:0000256" key="3">
    <source>
        <dbReference type="ARBA" id="ARBA00022490"/>
    </source>
</evidence>
<keyword evidence="5 17" id="KW-0548">Nucleotidyltransferase</keyword>
<protein>
    <recommendedName>
        <fullName evidence="17">Bifunctional protein GlmU</fullName>
    </recommendedName>
    <domain>
        <recommendedName>
            <fullName evidence="17">UDP-N-acetylglucosamine pyrophosphorylase</fullName>
            <ecNumber evidence="17">2.7.7.23</ecNumber>
        </recommendedName>
        <alternativeName>
            <fullName evidence="17">N-acetylglucosamine-1-phosphate uridyltransferase</fullName>
        </alternativeName>
    </domain>
    <domain>
        <recommendedName>
            <fullName evidence="17">Glucosamine-1-phosphate N-acetyltransferase</fullName>
            <ecNumber evidence="17">2.3.1.157</ecNumber>
        </recommendedName>
    </domain>
</protein>
<evidence type="ECO:0000256" key="12">
    <source>
        <dbReference type="ARBA" id="ARBA00023315"/>
    </source>
</evidence>
<dbReference type="InterPro" id="IPR011004">
    <property type="entry name" value="Trimer_LpxA-like_sf"/>
</dbReference>
<dbReference type="GO" id="GO:0000902">
    <property type="term" value="P:cell morphogenesis"/>
    <property type="evidence" value="ECO:0007669"/>
    <property type="project" value="UniProtKB-UniRule"/>
</dbReference>
<dbReference type="PANTHER" id="PTHR43584:SF3">
    <property type="entry name" value="BIFUNCTIONAL PROTEIN GLMU"/>
    <property type="match status" value="1"/>
</dbReference>
<evidence type="ECO:0000256" key="4">
    <source>
        <dbReference type="ARBA" id="ARBA00022679"/>
    </source>
</evidence>
<dbReference type="SUPFAM" id="SSF53448">
    <property type="entry name" value="Nucleotide-diphospho-sugar transferases"/>
    <property type="match status" value="1"/>
</dbReference>
<dbReference type="NCBIfam" id="NF010932">
    <property type="entry name" value="PRK14352.1"/>
    <property type="match status" value="1"/>
</dbReference>
<dbReference type="GO" id="GO:0000287">
    <property type="term" value="F:magnesium ion binding"/>
    <property type="evidence" value="ECO:0007669"/>
    <property type="project" value="UniProtKB-UniRule"/>
</dbReference>
<feature type="binding site" evidence="17">
    <location>
        <begin position="84"/>
        <end position="85"/>
    </location>
    <ligand>
        <name>UDP-N-acetyl-alpha-D-glucosamine</name>
        <dbReference type="ChEBI" id="CHEBI:57705"/>
    </ligand>
</feature>
<organism evidence="20 21">
    <name type="scientific">Polymorphospora rubra</name>
    <dbReference type="NCBI Taxonomy" id="338584"/>
    <lineage>
        <taxon>Bacteria</taxon>
        <taxon>Bacillati</taxon>
        <taxon>Actinomycetota</taxon>
        <taxon>Actinomycetes</taxon>
        <taxon>Micromonosporales</taxon>
        <taxon>Micromonosporaceae</taxon>
        <taxon>Polymorphospora</taxon>
    </lineage>
</organism>
<dbReference type="Pfam" id="PF12804">
    <property type="entry name" value="NTP_transf_3"/>
    <property type="match status" value="1"/>
</dbReference>
<feature type="active site" description="Proton acceptor" evidence="17">
    <location>
        <position position="369"/>
    </location>
</feature>
<feature type="compositionally biased region" description="Low complexity" evidence="18">
    <location>
        <begin position="463"/>
        <end position="484"/>
    </location>
</feature>
<keyword evidence="6 17" id="KW-0479">Metal-binding</keyword>
<comment type="pathway">
    <text evidence="17">Bacterial outer membrane biogenesis; LPS lipid A biosynthesis.</text>
</comment>
<feature type="binding site" evidence="17">
    <location>
        <position position="357"/>
    </location>
    <ligand>
        <name>UDP-N-acetyl-alpha-D-glucosamine</name>
        <dbReference type="ChEBI" id="CHEBI:57705"/>
    </ligand>
</feature>
<dbReference type="InterPro" id="IPR029044">
    <property type="entry name" value="Nucleotide-diphossugar_trans"/>
</dbReference>
<name>A0A810N3J0_9ACTN</name>
<dbReference type="GO" id="GO:0009252">
    <property type="term" value="P:peptidoglycan biosynthetic process"/>
    <property type="evidence" value="ECO:0007669"/>
    <property type="project" value="UniProtKB-UniRule"/>
</dbReference>
<feature type="region of interest" description="Linker" evidence="17">
    <location>
        <begin position="237"/>
        <end position="257"/>
    </location>
</feature>
<evidence type="ECO:0000256" key="14">
    <source>
        <dbReference type="ARBA" id="ARBA00048247"/>
    </source>
</evidence>
<feature type="binding site" evidence="17">
    <location>
        <position position="26"/>
    </location>
    <ligand>
        <name>UDP-N-acetyl-alpha-D-glucosamine</name>
        <dbReference type="ChEBI" id="CHEBI:57705"/>
    </ligand>
</feature>
<evidence type="ECO:0000256" key="6">
    <source>
        <dbReference type="ARBA" id="ARBA00022723"/>
    </source>
</evidence>
<feature type="binding site" evidence="17">
    <location>
        <begin position="12"/>
        <end position="15"/>
    </location>
    <ligand>
        <name>UDP-N-acetyl-alpha-D-glucosamine</name>
        <dbReference type="ChEBI" id="CHEBI:57705"/>
    </ligand>
</feature>
<comment type="function">
    <text evidence="16 17">Catalyzes the last two sequential reactions in the de novo biosynthetic pathway for UDP-N-acetylglucosamine (UDP-GlcNAc). The C-terminal domain catalyzes the transfer of acetyl group from acetyl coenzyme A to glucosamine-1-phosphate (GlcN-1-P) to produce N-acetylglucosamine-1-phosphate (GlcNAc-1-P), which is converted into UDP-GlcNAc by the transfer of uridine 5-monophosphate (from uridine 5-triphosphate), a reaction catalyzed by the N-terminal domain.</text>
</comment>
<comment type="catalytic activity">
    <reaction evidence="14 17">
        <text>alpha-D-glucosamine 1-phosphate + acetyl-CoA = N-acetyl-alpha-D-glucosamine 1-phosphate + CoA + H(+)</text>
        <dbReference type="Rhea" id="RHEA:13725"/>
        <dbReference type="ChEBI" id="CHEBI:15378"/>
        <dbReference type="ChEBI" id="CHEBI:57287"/>
        <dbReference type="ChEBI" id="CHEBI:57288"/>
        <dbReference type="ChEBI" id="CHEBI:57776"/>
        <dbReference type="ChEBI" id="CHEBI:58516"/>
        <dbReference type="EC" id="2.3.1.157"/>
    </reaction>
</comment>
<dbReference type="CDD" id="cd02540">
    <property type="entry name" value="GT2_GlmU_N_bac"/>
    <property type="match status" value="1"/>
</dbReference>
<dbReference type="UniPathway" id="UPA00113">
    <property type="reaction ID" value="UER00532"/>
</dbReference>
<comment type="subcellular location">
    <subcellularLocation>
        <location evidence="17">Cytoplasm</location>
    </subcellularLocation>
</comment>
<evidence type="ECO:0000256" key="2">
    <source>
        <dbReference type="ARBA" id="ARBA00007947"/>
    </source>
</evidence>
<dbReference type="SUPFAM" id="SSF51161">
    <property type="entry name" value="Trimeric LpxA-like enzymes"/>
    <property type="match status" value="1"/>
</dbReference>
<dbReference type="CDD" id="cd03353">
    <property type="entry name" value="LbH_GlmU_C"/>
    <property type="match status" value="1"/>
</dbReference>
<evidence type="ECO:0000313" key="21">
    <source>
        <dbReference type="Proteomes" id="UP000680866"/>
    </source>
</evidence>
<evidence type="ECO:0000256" key="5">
    <source>
        <dbReference type="ARBA" id="ARBA00022695"/>
    </source>
</evidence>
<dbReference type="HAMAP" id="MF_01631">
    <property type="entry name" value="GlmU"/>
    <property type="match status" value="1"/>
</dbReference>
<dbReference type="GO" id="GO:0003977">
    <property type="term" value="F:UDP-N-acetylglucosamine diphosphorylase activity"/>
    <property type="evidence" value="ECO:0007669"/>
    <property type="project" value="UniProtKB-UniRule"/>
</dbReference>
<dbReference type="RefSeq" id="WP_212826285.1">
    <property type="nucleotide sequence ID" value="NZ_AP023359.1"/>
</dbReference>
<keyword evidence="13 17" id="KW-0961">Cell wall biogenesis/degradation</keyword>
<feature type="binding site" evidence="17">
    <location>
        <position position="429"/>
    </location>
    <ligand>
        <name>acetyl-CoA</name>
        <dbReference type="ChEBI" id="CHEBI:57288"/>
    </ligand>
</feature>
<comment type="similarity">
    <text evidence="2 17">In the N-terminal section; belongs to the N-acetylglucosamine-1-phosphate uridyltransferase family.</text>
</comment>
<dbReference type="GO" id="GO:0016020">
    <property type="term" value="C:membrane"/>
    <property type="evidence" value="ECO:0007669"/>
    <property type="project" value="GOC"/>
</dbReference>
<dbReference type="NCBIfam" id="TIGR01173">
    <property type="entry name" value="glmU"/>
    <property type="match status" value="1"/>
</dbReference>
<feature type="domain" description="MobA-like NTP transferase" evidence="19">
    <location>
        <begin position="9"/>
        <end position="141"/>
    </location>
</feature>
<comment type="pathway">
    <text evidence="17">Nucleotide-sugar biosynthesis; UDP-N-acetyl-alpha-D-glucosamine biosynthesis; N-acetyl-alpha-D-glucosamine 1-phosphate from alpha-D-glucosamine 6-phosphate (route II): step 2/2.</text>
</comment>
<dbReference type="KEGG" id="pry:Prubr_33040"/>
<comment type="similarity">
    <text evidence="1 17">In the C-terminal section; belongs to the transferase hexapeptide repeat family.</text>
</comment>
<keyword evidence="10 17" id="KW-0573">Peptidoglycan synthesis</keyword>
<dbReference type="GO" id="GO:0006048">
    <property type="term" value="P:UDP-N-acetylglucosamine biosynthetic process"/>
    <property type="evidence" value="ECO:0007669"/>
    <property type="project" value="UniProtKB-UniPathway"/>
</dbReference>
<keyword evidence="11 17" id="KW-0511">Multifunctional enzyme</keyword>
<feature type="region of interest" description="Pyrophosphorylase" evidence="17">
    <location>
        <begin position="1"/>
        <end position="236"/>
    </location>
</feature>
<dbReference type="InterPro" id="IPR038009">
    <property type="entry name" value="GlmU_C_LbH"/>
</dbReference>
<keyword evidence="21" id="KW-1185">Reference proteome</keyword>
<feature type="binding site" evidence="17">
    <location>
        <position position="146"/>
    </location>
    <ligand>
        <name>UDP-N-acetyl-alpha-D-glucosamine</name>
        <dbReference type="ChEBI" id="CHEBI:57705"/>
    </ligand>
</feature>
<evidence type="ECO:0000256" key="11">
    <source>
        <dbReference type="ARBA" id="ARBA00023268"/>
    </source>
</evidence>
<feature type="binding site" evidence="17">
    <location>
        <position position="339"/>
    </location>
    <ligand>
        <name>UDP-N-acetyl-alpha-D-glucosamine</name>
        <dbReference type="ChEBI" id="CHEBI:57705"/>
    </ligand>
</feature>
<keyword evidence="12 17" id="KW-0012">Acyltransferase</keyword>
<feature type="binding site" evidence="17">
    <location>
        <begin position="392"/>
        <end position="393"/>
    </location>
    <ligand>
        <name>acetyl-CoA</name>
        <dbReference type="ChEBI" id="CHEBI:57288"/>
    </ligand>
</feature>
<dbReference type="EMBL" id="AP023359">
    <property type="protein sequence ID" value="BCJ66283.1"/>
    <property type="molecule type" value="Genomic_DNA"/>
</dbReference>
<evidence type="ECO:0000256" key="9">
    <source>
        <dbReference type="ARBA" id="ARBA00022960"/>
    </source>
</evidence>
<dbReference type="AlphaFoldDB" id="A0A810N3J0"/>
<keyword evidence="3 17" id="KW-0963">Cytoplasm</keyword>
<feature type="binding site" evidence="17">
    <location>
        <position position="176"/>
    </location>
    <ligand>
        <name>UDP-N-acetyl-alpha-D-glucosamine</name>
        <dbReference type="ChEBI" id="CHEBI:57705"/>
    </ligand>
</feature>
<feature type="binding site" evidence="17">
    <location>
        <position position="234"/>
    </location>
    <ligand>
        <name>Mg(2+)</name>
        <dbReference type="ChEBI" id="CHEBI:18420"/>
    </ligand>
</feature>
<dbReference type="Proteomes" id="UP000680866">
    <property type="component" value="Chromosome"/>
</dbReference>
<comment type="cofactor">
    <cofactor evidence="17">
        <name>Mg(2+)</name>
        <dbReference type="ChEBI" id="CHEBI:18420"/>
    </cofactor>
    <text evidence="17">Binds 1 Mg(2+) ion per subunit.</text>
</comment>
<feature type="binding site" evidence="17">
    <location>
        <position position="109"/>
    </location>
    <ligand>
        <name>Mg(2+)</name>
        <dbReference type="ChEBI" id="CHEBI:18420"/>
    </ligand>
</feature>
<proteinExistence type="inferred from homology"/>
<comment type="subunit">
    <text evidence="17">Homotrimer.</text>
</comment>
<dbReference type="PANTHER" id="PTHR43584">
    <property type="entry name" value="NUCLEOTIDYL TRANSFERASE"/>
    <property type="match status" value="1"/>
</dbReference>
<reference evidence="20" key="1">
    <citation type="submission" date="2020-08" db="EMBL/GenBank/DDBJ databases">
        <title>Whole genome shotgun sequence of Polymorphospora rubra NBRC 101157.</title>
        <authorList>
            <person name="Komaki H."/>
            <person name="Tamura T."/>
        </authorList>
    </citation>
    <scope>NUCLEOTIDE SEQUENCE</scope>
    <source>
        <strain evidence="20">NBRC 101157</strain>
    </source>
</reference>
<dbReference type="Gene3D" id="3.90.550.10">
    <property type="entry name" value="Spore Coat Polysaccharide Biosynthesis Protein SpsA, Chain A"/>
    <property type="match status" value="1"/>
</dbReference>